<gene>
    <name evidence="2" type="ORF">GCM10009745_60620</name>
</gene>
<dbReference type="Proteomes" id="UP001500280">
    <property type="component" value="Unassembled WGS sequence"/>
</dbReference>
<keyword evidence="3" id="KW-1185">Reference proteome</keyword>
<name>A0ABP4UKR3_9ACTN</name>
<dbReference type="InterPro" id="IPR018961">
    <property type="entry name" value="DnaJ_homolog_subfam-C_membr-28"/>
</dbReference>
<dbReference type="Pfam" id="PF09350">
    <property type="entry name" value="DJC28_CD"/>
    <property type="match status" value="1"/>
</dbReference>
<feature type="domain" description="DnaJ homologue subfamily C member 28 conserved" evidence="1">
    <location>
        <begin position="15"/>
        <end position="83"/>
    </location>
</feature>
<evidence type="ECO:0000313" key="2">
    <source>
        <dbReference type="EMBL" id="GAA1704972.1"/>
    </source>
</evidence>
<comment type="caution">
    <text evidence="2">The sequence shown here is derived from an EMBL/GenBank/DDBJ whole genome shotgun (WGS) entry which is preliminary data.</text>
</comment>
<sequence>MMTSRKPPSMSMEDWVDLQVRQAEKEGKFDDLSGAGKPLKLADQHDPDWWVKDFIRRENIDTEALLPPPMLLRKEKAQVREKVAKMRRESEVRDYLEDLNKRIVLAIRDTTGPVIPVGKIDAAAALEQWRVDREEWLEERRRAAARADAADAVPAKKSFWQRLFS</sequence>
<protein>
    <recommendedName>
        <fullName evidence="1">DnaJ homologue subfamily C member 28 conserved domain-containing protein</fullName>
    </recommendedName>
</protein>
<dbReference type="EMBL" id="BAAANF010000020">
    <property type="protein sequence ID" value="GAA1704972.1"/>
    <property type="molecule type" value="Genomic_DNA"/>
</dbReference>
<proteinExistence type="predicted"/>
<accession>A0ABP4UKR3</accession>
<organism evidence="2 3">
    <name type="scientific">Kribbella yunnanensis</name>
    <dbReference type="NCBI Taxonomy" id="190194"/>
    <lineage>
        <taxon>Bacteria</taxon>
        <taxon>Bacillati</taxon>
        <taxon>Actinomycetota</taxon>
        <taxon>Actinomycetes</taxon>
        <taxon>Propionibacteriales</taxon>
        <taxon>Kribbellaceae</taxon>
        <taxon>Kribbella</taxon>
    </lineage>
</organism>
<evidence type="ECO:0000259" key="1">
    <source>
        <dbReference type="Pfam" id="PF09350"/>
    </source>
</evidence>
<evidence type="ECO:0000313" key="3">
    <source>
        <dbReference type="Proteomes" id="UP001500280"/>
    </source>
</evidence>
<reference evidence="3" key="1">
    <citation type="journal article" date="2019" name="Int. J. Syst. Evol. Microbiol.">
        <title>The Global Catalogue of Microorganisms (GCM) 10K type strain sequencing project: providing services to taxonomists for standard genome sequencing and annotation.</title>
        <authorList>
            <consortium name="The Broad Institute Genomics Platform"/>
            <consortium name="The Broad Institute Genome Sequencing Center for Infectious Disease"/>
            <person name="Wu L."/>
            <person name="Ma J."/>
        </authorList>
    </citation>
    <scope>NUCLEOTIDE SEQUENCE [LARGE SCALE GENOMIC DNA]</scope>
    <source>
        <strain evidence="3">JCM 14307</strain>
    </source>
</reference>